<organism evidence="1 2">
    <name type="scientific">Hydrogenimonas cancrithermarum</name>
    <dbReference type="NCBI Taxonomy" id="2993563"/>
    <lineage>
        <taxon>Bacteria</taxon>
        <taxon>Pseudomonadati</taxon>
        <taxon>Campylobacterota</taxon>
        <taxon>Epsilonproteobacteria</taxon>
        <taxon>Campylobacterales</taxon>
        <taxon>Hydrogenimonadaceae</taxon>
        <taxon>Hydrogenimonas</taxon>
    </lineage>
</organism>
<sequence length="65" mass="7632">MKYILILSILLSIQGCVYFNDDGISSKRYRDCIEYYDAEGLYHCECDENLVDYKDIPNKLLKGQE</sequence>
<protein>
    <recommendedName>
        <fullName evidence="3">Lipoprotein</fullName>
    </recommendedName>
</protein>
<accession>A0ABM8FPB5</accession>
<dbReference type="Proteomes" id="UP001321445">
    <property type="component" value="Chromosome"/>
</dbReference>
<keyword evidence="2" id="KW-1185">Reference proteome</keyword>
<gene>
    <name evidence="1" type="ORF">HCR_20830</name>
</gene>
<dbReference type="PROSITE" id="PS51257">
    <property type="entry name" value="PROKAR_LIPOPROTEIN"/>
    <property type="match status" value="1"/>
</dbReference>
<dbReference type="EMBL" id="AP027370">
    <property type="protein sequence ID" value="BDY13771.1"/>
    <property type="molecule type" value="Genomic_DNA"/>
</dbReference>
<evidence type="ECO:0008006" key="3">
    <source>
        <dbReference type="Google" id="ProtNLM"/>
    </source>
</evidence>
<reference evidence="1 2" key="1">
    <citation type="submission" date="2023-03" db="EMBL/GenBank/DDBJ databases">
        <title>Description of Hydrogenimonas sp. ISO32.</title>
        <authorList>
            <person name="Mino S."/>
            <person name="Fukazawa S."/>
            <person name="Sawabe T."/>
        </authorList>
    </citation>
    <scope>NUCLEOTIDE SEQUENCE [LARGE SCALE GENOMIC DNA]</scope>
    <source>
        <strain evidence="1 2">ISO32</strain>
    </source>
</reference>
<name>A0ABM8FPB5_9BACT</name>
<proteinExistence type="predicted"/>
<evidence type="ECO:0000313" key="2">
    <source>
        <dbReference type="Proteomes" id="UP001321445"/>
    </source>
</evidence>
<evidence type="ECO:0000313" key="1">
    <source>
        <dbReference type="EMBL" id="BDY13771.1"/>
    </source>
</evidence>
<dbReference type="RefSeq" id="WP_286336714.1">
    <property type="nucleotide sequence ID" value="NZ_AP027370.1"/>
</dbReference>